<protein>
    <submittedName>
        <fullName evidence="4">M1 family metallopeptidase</fullName>
    </submittedName>
</protein>
<proteinExistence type="predicted"/>
<dbReference type="CDD" id="cd09604">
    <property type="entry name" value="M1_APN_like"/>
    <property type="match status" value="1"/>
</dbReference>
<dbReference type="Pfam" id="PF01433">
    <property type="entry name" value="Peptidase_M1"/>
    <property type="match status" value="1"/>
</dbReference>
<keyword evidence="2" id="KW-0732">Signal</keyword>
<feature type="region of interest" description="Disordered" evidence="1">
    <location>
        <begin position="658"/>
        <end position="692"/>
    </location>
</feature>
<dbReference type="InterPro" id="IPR014782">
    <property type="entry name" value="Peptidase_M1_dom"/>
</dbReference>
<reference evidence="4 5" key="1">
    <citation type="submission" date="2022-06" db="EMBL/GenBank/DDBJ databases">
        <title>Rhizosaccharibacter gen. nov. sp. nov. KSS12, endophytic bacteria isolated from sugarcane.</title>
        <authorList>
            <person name="Pitiwittayakul N."/>
        </authorList>
    </citation>
    <scope>NUCLEOTIDE SEQUENCE [LARGE SCALE GENOMIC DNA]</scope>
    <source>
        <strain evidence="4 5">KSS12</strain>
    </source>
</reference>
<feature type="compositionally biased region" description="Basic and acidic residues" evidence="1">
    <location>
        <begin position="660"/>
        <end position="679"/>
    </location>
</feature>
<evidence type="ECO:0000259" key="3">
    <source>
        <dbReference type="Pfam" id="PF01433"/>
    </source>
</evidence>
<evidence type="ECO:0000256" key="2">
    <source>
        <dbReference type="SAM" id="SignalP"/>
    </source>
</evidence>
<organism evidence="4 5">
    <name type="scientific">Rhizosaccharibacter radicis</name>
    <dbReference type="NCBI Taxonomy" id="2782605"/>
    <lineage>
        <taxon>Bacteria</taxon>
        <taxon>Pseudomonadati</taxon>
        <taxon>Pseudomonadota</taxon>
        <taxon>Alphaproteobacteria</taxon>
        <taxon>Acetobacterales</taxon>
        <taxon>Acetobacteraceae</taxon>
        <taxon>Rhizosaccharibacter</taxon>
    </lineage>
</organism>
<gene>
    <name evidence="4" type="ORF">NFI88_02875</name>
</gene>
<dbReference type="Gene3D" id="1.10.390.10">
    <property type="entry name" value="Neutral Protease Domain 2"/>
    <property type="match status" value="1"/>
</dbReference>
<name>A0ABT1VTW5_9PROT</name>
<dbReference type="InterPro" id="IPR027268">
    <property type="entry name" value="Peptidase_M4/M1_CTD_sf"/>
</dbReference>
<sequence length="692" mass="77387">MPIVPQRSLRPHRFPPGRRMVAWALALLGLAASILPARADPTAPDPAHIFAPFTWSVPPGRTRSAGGVPGPDYWQNRADYRISATLDGPTHQVRGEEVITYTNNSPDTLDELWVQLDQNIYKAGSRASFSSRFFGRDTTDGDVIESIWIENGKRTVPVDTLVSDTRMRVTLPEPLAGHGTALKLHIRWHHTVPGAWGGRTAITDSRNGPIWELGQWFPRMAVYDDVRGWDTAPYLGQEFYLEYGDIDYTITVPASWIVAGSGALLNPAEVLTRTQQDRLRQAGDSEKTIAIRAPSEITDPNSRPAKTGTLSWHFRMENTRDVAVAASPAFAWDAARIDLPPLPYTRGGKPMPRLAMSVYPAEAAENGRWSRSTEYVKSAIENFSRRWYPYPYPTAINVGGHGAGMEYPGMAFDGIKDEGRELFWITTHELGHNWFPMVVGTNERRNGFMDEGFNTFIDVYQSDDFNRGEWGPKRDAEYAPGQGTPAEQIANLLRDPNAPTLLEPTDLVTERYRHPVTYFKSAFGLTLLREQILGPDRFDPAFRRYIAAWAFKHPTPDDFFRLMNSEAGEDLSWFWRGWYAENARFDIGIARIVPVEGDPRRGTQIELHNNGSLVLPEHVAVHLDDGTTRSITLPVEAWMKGNVATITLPGGVPVRSVTLDPDRVLPDTNRDNDTLDVRHSPPPADDTPDGGN</sequence>
<dbReference type="Proteomes" id="UP001524547">
    <property type="component" value="Unassembled WGS sequence"/>
</dbReference>
<evidence type="ECO:0000256" key="1">
    <source>
        <dbReference type="SAM" id="MobiDB-lite"/>
    </source>
</evidence>
<dbReference type="RefSeq" id="WP_422918535.1">
    <property type="nucleotide sequence ID" value="NZ_JAMZEJ010000002.1"/>
</dbReference>
<dbReference type="EMBL" id="JAMZEJ010000002">
    <property type="protein sequence ID" value="MCQ8239784.1"/>
    <property type="molecule type" value="Genomic_DNA"/>
</dbReference>
<feature type="chain" id="PRO_5045720662" evidence="2">
    <location>
        <begin position="40"/>
        <end position="692"/>
    </location>
</feature>
<accession>A0ABT1VTW5</accession>
<keyword evidence="5" id="KW-1185">Reference proteome</keyword>
<evidence type="ECO:0000313" key="4">
    <source>
        <dbReference type="EMBL" id="MCQ8239784.1"/>
    </source>
</evidence>
<evidence type="ECO:0000313" key="5">
    <source>
        <dbReference type="Proteomes" id="UP001524547"/>
    </source>
</evidence>
<feature type="domain" description="Peptidase M1 membrane alanine aminopeptidase" evidence="3">
    <location>
        <begin position="420"/>
        <end position="578"/>
    </location>
</feature>
<comment type="caution">
    <text evidence="4">The sequence shown here is derived from an EMBL/GenBank/DDBJ whole genome shotgun (WGS) entry which is preliminary data.</text>
</comment>
<dbReference type="SUPFAM" id="SSF55486">
    <property type="entry name" value="Metalloproteases ('zincins'), catalytic domain"/>
    <property type="match status" value="1"/>
</dbReference>
<feature type="signal peptide" evidence="2">
    <location>
        <begin position="1"/>
        <end position="39"/>
    </location>
</feature>